<evidence type="ECO:0000313" key="1">
    <source>
        <dbReference type="EMBL" id="SNT09281.1"/>
    </source>
</evidence>
<organism evidence="1 2">
    <name type="scientific">Granulicella rosea</name>
    <dbReference type="NCBI Taxonomy" id="474952"/>
    <lineage>
        <taxon>Bacteria</taxon>
        <taxon>Pseudomonadati</taxon>
        <taxon>Acidobacteriota</taxon>
        <taxon>Terriglobia</taxon>
        <taxon>Terriglobales</taxon>
        <taxon>Acidobacteriaceae</taxon>
        <taxon>Granulicella</taxon>
    </lineage>
</organism>
<dbReference type="EMBL" id="FZOU01000004">
    <property type="protein sequence ID" value="SNT09281.1"/>
    <property type="molecule type" value="Genomic_DNA"/>
</dbReference>
<accession>A0A239JTU1</accession>
<dbReference type="AlphaFoldDB" id="A0A239JTU1"/>
<keyword evidence="2" id="KW-1185">Reference proteome</keyword>
<sequence length="140" mass="16332">MEMTADQFETELLKLLPEATYTIQRKETPRGQMLCVTPAHPRAAEITLWSDDGYPMDIIFGDCFQIELDRGCPDDLLQLAEAVIAGQMVDYIWTFLWDRLYSKSVIKDRWTMRNGLPLPYPFWLKSTHHYEPYAAVTPDR</sequence>
<gene>
    <name evidence="1" type="ORF">SAMN05421770_104128</name>
</gene>
<proteinExistence type="predicted"/>
<dbReference type="RefSeq" id="WP_089408792.1">
    <property type="nucleotide sequence ID" value="NZ_FZOU01000004.1"/>
</dbReference>
<evidence type="ECO:0000313" key="2">
    <source>
        <dbReference type="Proteomes" id="UP000198356"/>
    </source>
</evidence>
<name>A0A239JTU1_9BACT</name>
<dbReference type="Proteomes" id="UP000198356">
    <property type="component" value="Unassembled WGS sequence"/>
</dbReference>
<reference evidence="1 2" key="1">
    <citation type="submission" date="2017-06" db="EMBL/GenBank/DDBJ databases">
        <authorList>
            <person name="Kim H.J."/>
            <person name="Triplett B.A."/>
        </authorList>
    </citation>
    <scope>NUCLEOTIDE SEQUENCE [LARGE SCALE GENOMIC DNA]</scope>
    <source>
        <strain evidence="1 2">DSM 18704</strain>
    </source>
</reference>
<protein>
    <submittedName>
        <fullName evidence="1">Uncharacterized protein</fullName>
    </submittedName>
</protein>